<dbReference type="EMBL" id="AMFJ01028941">
    <property type="protein sequence ID" value="EKD44218.1"/>
    <property type="molecule type" value="Genomic_DNA"/>
</dbReference>
<evidence type="ECO:0000313" key="1">
    <source>
        <dbReference type="EMBL" id="EKD44218.1"/>
    </source>
</evidence>
<name>K1ZIG9_9BACT</name>
<accession>K1ZIG9</accession>
<dbReference type="AlphaFoldDB" id="K1ZIG9"/>
<feature type="non-terminal residue" evidence="1">
    <location>
        <position position="114"/>
    </location>
</feature>
<protein>
    <submittedName>
        <fullName evidence="1">Uncharacterized protein</fullName>
    </submittedName>
</protein>
<reference evidence="1" key="1">
    <citation type="journal article" date="2012" name="Science">
        <title>Fermentation, hydrogen, and sulfur metabolism in multiple uncultivated bacterial phyla.</title>
        <authorList>
            <person name="Wrighton K.C."/>
            <person name="Thomas B.C."/>
            <person name="Sharon I."/>
            <person name="Miller C.S."/>
            <person name="Castelle C.J."/>
            <person name="VerBerkmoes N.C."/>
            <person name="Wilkins M.J."/>
            <person name="Hettich R.L."/>
            <person name="Lipton M.S."/>
            <person name="Williams K.H."/>
            <person name="Long P.E."/>
            <person name="Banfield J.F."/>
        </authorList>
    </citation>
    <scope>NUCLEOTIDE SEQUENCE [LARGE SCALE GENOMIC DNA]</scope>
</reference>
<proteinExistence type="predicted"/>
<organism evidence="1">
    <name type="scientific">uncultured bacterium</name>
    <name type="common">gcode 4</name>
    <dbReference type="NCBI Taxonomy" id="1234023"/>
    <lineage>
        <taxon>Bacteria</taxon>
        <taxon>environmental samples</taxon>
    </lineage>
</organism>
<sequence>MTERCHILRPYKPFFIHKFLSDDSHESTHSDSVTTHHDFLLLPFYIGIPESEIIGETGSELEDISHFRGFDDKIFLGSTFHTDESRWIDNLLVVSLITLRTNIHIILSDTEIRL</sequence>
<gene>
    <name evidence="1" type="ORF">ACD_71C00210G0001</name>
</gene>
<comment type="caution">
    <text evidence="1">The sequence shown here is derived from an EMBL/GenBank/DDBJ whole genome shotgun (WGS) entry which is preliminary data.</text>
</comment>